<dbReference type="STRING" id="52838.A0A4S8IP34"/>
<dbReference type="InterPro" id="IPR023296">
    <property type="entry name" value="Glyco_hydro_beta-prop_sf"/>
</dbReference>
<evidence type="ECO:0000313" key="9">
    <source>
        <dbReference type="EMBL" id="THU49834.1"/>
    </source>
</evidence>
<evidence type="ECO:0000256" key="1">
    <source>
        <dbReference type="ARBA" id="ARBA00009902"/>
    </source>
</evidence>
<dbReference type="InterPro" id="IPR013148">
    <property type="entry name" value="Glyco_hydro_32_N"/>
</dbReference>
<proteinExistence type="inferred from homology"/>
<evidence type="ECO:0000259" key="8">
    <source>
        <dbReference type="Pfam" id="PF08244"/>
    </source>
</evidence>
<organism evidence="9 10">
    <name type="scientific">Musa balbisiana</name>
    <name type="common">Banana</name>
    <dbReference type="NCBI Taxonomy" id="52838"/>
    <lineage>
        <taxon>Eukaryota</taxon>
        <taxon>Viridiplantae</taxon>
        <taxon>Streptophyta</taxon>
        <taxon>Embryophyta</taxon>
        <taxon>Tracheophyta</taxon>
        <taxon>Spermatophyta</taxon>
        <taxon>Magnoliopsida</taxon>
        <taxon>Liliopsida</taxon>
        <taxon>Zingiberales</taxon>
        <taxon>Musaceae</taxon>
        <taxon>Musa</taxon>
    </lineage>
</organism>
<dbReference type="GO" id="GO:0005975">
    <property type="term" value="P:carbohydrate metabolic process"/>
    <property type="evidence" value="ECO:0007669"/>
    <property type="project" value="InterPro"/>
</dbReference>
<dbReference type="SUPFAM" id="SSF49899">
    <property type="entry name" value="Concanavalin A-like lectins/glucanases"/>
    <property type="match status" value="1"/>
</dbReference>
<name>A0A4S8IP34_MUSBA</name>
<dbReference type="InterPro" id="IPR013320">
    <property type="entry name" value="ConA-like_dom_sf"/>
</dbReference>
<accession>A0A4S8IP34</accession>
<dbReference type="SMART" id="SM00640">
    <property type="entry name" value="Glyco_32"/>
    <property type="match status" value="1"/>
</dbReference>
<evidence type="ECO:0000259" key="7">
    <source>
        <dbReference type="Pfam" id="PF00251"/>
    </source>
</evidence>
<keyword evidence="10" id="KW-1185">Reference proteome</keyword>
<dbReference type="GO" id="GO:0004553">
    <property type="term" value="F:hydrolase activity, hydrolyzing O-glycosyl compounds"/>
    <property type="evidence" value="ECO:0007669"/>
    <property type="project" value="InterPro"/>
</dbReference>
<keyword evidence="6" id="KW-0732">Signal</keyword>
<dbReference type="InterPro" id="IPR050551">
    <property type="entry name" value="Fructan_Metab_Enzymes"/>
</dbReference>
<evidence type="ECO:0000256" key="3">
    <source>
        <dbReference type="ARBA" id="ARBA00023180"/>
    </source>
</evidence>
<feature type="chain" id="PRO_5020209333" evidence="6">
    <location>
        <begin position="21"/>
        <end position="609"/>
    </location>
</feature>
<comment type="similarity">
    <text evidence="1 5">Belongs to the glycosyl hydrolase 32 family.</text>
</comment>
<keyword evidence="3" id="KW-0325">Glycoprotein</keyword>
<gene>
    <name evidence="9" type="ORF">C4D60_Mb06t13750</name>
</gene>
<keyword evidence="4 5" id="KW-0326">Glycosidase</keyword>
<evidence type="ECO:0000256" key="5">
    <source>
        <dbReference type="RuleBase" id="RU362110"/>
    </source>
</evidence>
<dbReference type="FunFam" id="2.60.120.560:FF:000002">
    <property type="entry name" value="Beta-fructofuranosidase, insoluble isoenzyme CWINV1"/>
    <property type="match status" value="1"/>
</dbReference>
<sequence length="609" mass="69686">MAISCRSCLVWVLCFFLCRCLVFVEPSRRVFLYPQSQEISSIVSQQYRTAYHFQPPKNWINGIFVRIVLQHIDFKNVRAGYGRVVYAYQTGWSVYNPNSSVWGNIHWAHSVSTDLINWAPLDLAIHPTKPFDINGCWTGSATILPGHQPVILYTGMNRDNQQVQNIAVPANLSDPFLREWTKPDYNPLMTPVDGIHPDMFRDPTTGWRGADGRWRVALGAEISGNGTALLYKSEDFVRWERADSPLYSSSASGMWECPDFFPVPIEGREGLDTSVNSKDVRHVLKMSLMEPQSDYYMLGTYDETRDIFVPDDAADDYRMWLRYDYGKFYASKTFFDAKKKRRILWGWLNESDTESDDIAKGWAGIQIIPRKIWLDSRGRQLVQWPIEEVESLRRNEVHLHGLELTTGLHEIKGVKGSQADVEVDFELPSLDRADPFDPTQAMDAPKLCSQEDASVRGGIGPFGLLVLASENLEEHTAIFFRVYRDQNTAKVLMCSDQRRQVIFDHVKDSSSLRPELDKPVYGVFLDMDLEKERKISLRTLMDHSVIENFGGKGRACITARVYPELFLNTSSHLYLFNNGSSSVMISRFQSWGMAKAHLNMKLKDLVIEN</sequence>
<comment type="caution">
    <text evidence="9">The sequence shown here is derived from an EMBL/GenBank/DDBJ whole genome shotgun (WGS) entry which is preliminary data.</text>
</comment>
<dbReference type="AlphaFoldDB" id="A0A4S8IP34"/>
<dbReference type="InterPro" id="IPR001362">
    <property type="entry name" value="Glyco_hydro_32"/>
</dbReference>
<protein>
    <submittedName>
        <fullName evidence="9">Uncharacterized protein</fullName>
    </submittedName>
</protein>
<evidence type="ECO:0000256" key="6">
    <source>
        <dbReference type="SAM" id="SignalP"/>
    </source>
</evidence>
<dbReference type="Pfam" id="PF00251">
    <property type="entry name" value="Glyco_hydro_32N"/>
    <property type="match status" value="1"/>
</dbReference>
<evidence type="ECO:0000256" key="2">
    <source>
        <dbReference type="ARBA" id="ARBA00022801"/>
    </source>
</evidence>
<evidence type="ECO:0000313" key="10">
    <source>
        <dbReference type="Proteomes" id="UP000317650"/>
    </source>
</evidence>
<dbReference type="Gene3D" id="2.60.120.560">
    <property type="entry name" value="Exo-inulinase, domain 1"/>
    <property type="match status" value="1"/>
</dbReference>
<feature type="signal peptide" evidence="6">
    <location>
        <begin position="1"/>
        <end position="20"/>
    </location>
</feature>
<dbReference type="Gene3D" id="2.115.10.20">
    <property type="entry name" value="Glycosyl hydrolase domain, family 43"/>
    <property type="match status" value="1"/>
</dbReference>
<keyword evidence="2 5" id="KW-0378">Hydrolase</keyword>
<dbReference type="Pfam" id="PF08244">
    <property type="entry name" value="Glyco_hydro_32C"/>
    <property type="match status" value="1"/>
</dbReference>
<reference evidence="9 10" key="1">
    <citation type="journal article" date="2019" name="Nat. Plants">
        <title>Genome sequencing of Musa balbisiana reveals subgenome evolution and function divergence in polyploid bananas.</title>
        <authorList>
            <person name="Yao X."/>
        </authorList>
    </citation>
    <scope>NUCLEOTIDE SEQUENCE [LARGE SCALE GENOMIC DNA]</scope>
    <source>
        <strain evidence="10">cv. DH-PKW</strain>
        <tissue evidence="9">Leaves</tissue>
    </source>
</reference>
<dbReference type="EMBL" id="PYDT01000009">
    <property type="protein sequence ID" value="THU49834.1"/>
    <property type="molecule type" value="Genomic_DNA"/>
</dbReference>
<dbReference type="Proteomes" id="UP000317650">
    <property type="component" value="Chromosome 6"/>
</dbReference>
<dbReference type="CDD" id="cd18624">
    <property type="entry name" value="GH32_Fruct1-like"/>
    <property type="match status" value="1"/>
</dbReference>
<dbReference type="PANTHER" id="PTHR31953">
    <property type="entry name" value="BETA-FRUCTOFURANOSIDASE, INSOLUBLE ISOENZYME CWINV1-RELATED"/>
    <property type="match status" value="1"/>
</dbReference>
<feature type="domain" description="Glycosyl hydrolase family 32 C-terminal" evidence="8">
    <location>
        <begin position="388"/>
        <end position="591"/>
    </location>
</feature>
<dbReference type="InterPro" id="IPR013189">
    <property type="entry name" value="Glyco_hydro_32_C"/>
</dbReference>
<dbReference type="SUPFAM" id="SSF75005">
    <property type="entry name" value="Arabinanase/levansucrase/invertase"/>
    <property type="match status" value="1"/>
</dbReference>
<feature type="domain" description="Glycosyl hydrolase family 32 N-terminal" evidence="7">
    <location>
        <begin position="95"/>
        <end position="385"/>
    </location>
</feature>
<evidence type="ECO:0000256" key="4">
    <source>
        <dbReference type="ARBA" id="ARBA00023295"/>
    </source>
</evidence>